<keyword evidence="3" id="KW-1185">Reference proteome</keyword>
<proteinExistence type="predicted"/>
<dbReference type="GO" id="GO:0031505">
    <property type="term" value="P:fungal-type cell wall organization"/>
    <property type="evidence" value="ECO:0007669"/>
    <property type="project" value="InterPro"/>
</dbReference>
<protein>
    <submittedName>
        <fullName evidence="2">Uncharacterized protein</fullName>
    </submittedName>
</protein>
<evidence type="ECO:0000313" key="3">
    <source>
        <dbReference type="Proteomes" id="UP000799324"/>
    </source>
</evidence>
<evidence type="ECO:0000313" key="2">
    <source>
        <dbReference type="EMBL" id="KAF2661829.1"/>
    </source>
</evidence>
<gene>
    <name evidence="2" type="ORF">K491DRAFT_388180</name>
</gene>
<dbReference type="PANTHER" id="PTHR35523">
    <property type="entry name" value="CELL WALL PROTEIN SED1"/>
    <property type="match status" value="1"/>
</dbReference>
<dbReference type="InterPro" id="IPR038843">
    <property type="entry name" value="Sed1/Spi1"/>
</dbReference>
<dbReference type="PANTHER" id="PTHR35523:SF1">
    <property type="entry name" value="CELL WALL PROTEIN SED1"/>
    <property type="match status" value="1"/>
</dbReference>
<dbReference type="GO" id="GO:0005199">
    <property type="term" value="F:structural constituent of cell wall"/>
    <property type="evidence" value="ECO:0007669"/>
    <property type="project" value="InterPro"/>
</dbReference>
<dbReference type="Proteomes" id="UP000799324">
    <property type="component" value="Unassembled WGS sequence"/>
</dbReference>
<feature type="region of interest" description="Disordered" evidence="1">
    <location>
        <begin position="52"/>
        <end position="91"/>
    </location>
</feature>
<dbReference type="EMBL" id="MU004292">
    <property type="protein sequence ID" value="KAF2661829.1"/>
    <property type="molecule type" value="Genomic_DNA"/>
</dbReference>
<accession>A0A6A6TP50</accession>
<dbReference type="GO" id="GO:0009277">
    <property type="term" value="C:fungal-type cell wall"/>
    <property type="evidence" value="ECO:0007669"/>
    <property type="project" value="TreeGrafter"/>
</dbReference>
<organism evidence="2 3">
    <name type="scientific">Lophiostoma macrostomum CBS 122681</name>
    <dbReference type="NCBI Taxonomy" id="1314788"/>
    <lineage>
        <taxon>Eukaryota</taxon>
        <taxon>Fungi</taxon>
        <taxon>Dikarya</taxon>
        <taxon>Ascomycota</taxon>
        <taxon>Pezizomycotina</taxon>
        <taxon>Dothideomycetes</taxon>
        <taxon>Pleosporomycetidae</taxon>
        <taxon>Pleosporales</taxon>
        <taxon>Lophiostomataceae</taxon>
        <taxon>Lophiostoma</taxon>
    </lineage>
</organism>
<evidence type="ECO:0000256" key="1">
    <source>
        <dbReference type="SAM" id="MobiDB-lite"/>
    </source>
</evidence>
<dbReference type="AlphaFoldDB" id="A0A6A6TP50"/>
<reference evidence="2" key="1">
    <citation type="journal article" date="2020" name="Stud. Mycol.">
        <title>101 Dothideomycetes genomes: a test case for predicting lifestyles and emergence of pathogens.</title>
        <authorList>
            <person name="Haridas S."/>
            <person name="Albert R."/>
            <person name="Binder M."/>
            <person name="Bloem J."/>
            <person name="Labutti K."/>
            <person name="Salamov A."/>
            <person name="Andreopoulos B."/>
            <person name="Baker S."/>
            <person name="Barry K."/>
            <person name="Bills G."/>
            <person name="Bluhm B."/>
            <person name="Cannon C."/>
            <person name="Castanera R."/>
            <person name="Culley D."/>
            <person name="Daum C."/>
            <person name="Ezra D."/>
            <person name="Gonzalez J."/>
            <person name="Henrissat B."/>
            <person name="Kuo A."/>
            <person name="Liang C."/>
            <person name="Lipzen A."/>
            <person name="Lutzoni F."/>
            <person name="Magnuson J."/>
            <person name="Mondo S."/>
            <person name="Nolan M."/>
            <person name="Ohm R."/>
            <person name="Pangilinan J."/>
            <person name="Park H.-J."/>
            <person name="Ramirez L."/>
            <person name="Alfaro M."/>
            <person name="Sun H."/>
            <person name="Tritt A."/>
            <person name="Yoshinaga Y."/>
            <person name="Zwiers L.-H."/>
            <person name="Turgeon B."/>
            <person name="Goodwin S."/>
            <person name="Spatafora J."/>
            <person name="Crous P."/>
            <person name="Grigoriev I."/>
        </authorList>
    </citation>
    <scope>NUCLEOTIDE SEQUENCE</scope>
    <source>
        <strain evidence="2">CBS 122681</strain>
    </source>
</reference>
<name>A0A6A6TP50_9PLEO</name>
<feature type="compositionally biased region" description="Low complexity" evidence="1">
    <location>
        <begin position="79"/>
        <end position="91"/>
    </location>
</feature>
<sequence length="133" mass="13610">MRSIRFESLTSTATVCPGPTAITIGGQTHTVTEATTLTISACSCTITKPVAPSAPAYSTEAPSAPVTTEVPVESYPVGSSSAAPSAPASAPYPSANGTLITVAPPTGTGRCRFLVNGNSLFRGLKWRIWTSHS</sequence>
<dbReference type="OrthoDB" id="4094614at2759"/>